<dbReference type="EMBL" id="CAJNRD030001116">
    <property type="protein sequence ID" value="CAG5075442.1"/>
    <property type="molecule type" value="Genomic_DNA"/>
</dbReference>
<comment type="caution">
    <text evidence="1">The sequence shown here is derived from an EMBL/GenBank/DDBJ whole genome shotgun (WGS) entry which is preliminary data.</text>
</comment>
<proteinExistence type="predicted"/>
<name>A0A8J2EH79_COTCN</name>
<sequence length="72" mass="8577">MGAASINVNPYRLYAPQPLSPIFKRAPHHLPKMQCPIYRQTPNDRVQTIRTRQYISWPTERAYRNPNGQQWR</sequence>
<organism evidence="1 2">
    <name type="scientific">Cotesia congregata</name>
    <name type="common">Parasitoid wasp</name>
    <name type="synonym">Apanteles congregatus</name>
    <dbReference type="NCBI Taxonomy" id="51543"/>
    <lineage>
        <taxon>Eukaryota</taxon>
        <taxon>Metazoa</taxon>
        <taxon>Ecdysozoa</taxon>
        <taxon>Arthropoda</taxon>
        <taxon>Hexapoda</taxon>
        <taxon>Insecta</taxon>
        <taxon>Pterygota</taxon>
        <taxon>Neoptera</taxon>
        <taxon>Endopterygota</taxon>
        <taxon>Hymenoptera</taxon>
        <taxon>Apocrita</taxon>
        <taxon>Ichneumonoidea</taxon>
        <taxon>Braconidae</taxon>
        <taxon>Microgastrinae</taxon>
        <taxon>Cotesia</taxon>
    </lineage>
</organism>
<evidence type="ECO:0000313" key="1">
    <source>
        <dbReference type="EMBL" id="CAG5075442.1"/>
    </source>
</evidence>
<evidence type="ECO:0000313" key="2">
    <source>
        <dbReference type="Proteomes" id="UP000786811"/>
    </source>
</evidence>
<keyword evidence="2" id="KW-1185">Reference proteome</keyword>
<accession>A0A8J2EH79</accession>
<protein>
    <submittedName>
        <fullName evidence="1">Uncharacterized protein</fullName>
    </submittedName>
</protein>
<reference evidence="1" key="1">
    <citation type="submission" date="2021-04" db="EMBL/GenBank/DDBJ databases">
        <authorList>
            <person name="Chebbi M.A.C M."/>
        </authorList>
    </citation>
    <scope>NUCLEOTIDE SEQUENCE</scope>
</reference>
<dbReference type="AlphaFoldDB" id="A0A8J2EH79"/>
<dbReference type="Proteomes" id="UP000786811">
    <property type="component" value="Unassembled WGS sequence"/>
</dbReference>
<gene>
    <name evidence="1" type="ORF">HICCMSTLAB_LOCUS1596</name>
</gene>